<dbReference type="GO" id="GO:0005509">
    <property type="term" value="F:calcium ion binding"/>
    <property type="evidence" value="ECO:0007669"/>
    <property type="project" value="UniProtKB-UniRule"/>
</dbReference>
<dbReference type="PROSITE" id="PS50268">
    <property type="entry name" value="CADHERIN_2"/>
    <property type="match status" value="1"/>
</dbReference>
<keyword evidence="6" id="KW-1133">Transmembrane helix</keyword>
<dbReference type="STRING" id="6669.E9GYR8"/>
<dbReference type="InterPro" id="IPR050971">
    <property type="entry name" value="Cadherin-domain_protein"/>
</dbReference>
<reference evidence="10 11" key="1">
    <citation type="journal article" date="2011" name="Science">
        <title>The ecoresponsive genome of Daphnia pulex.</title>
        <authorList>
            <person name="Colbourne J.K."/>
            <person name="Pfrender M.E."/>
            <person name="Gilbert D."/>
            <person name="Thomas W.K."/>
            <person name="Tucker A."/>
            <person name="Oakley T.H."/>
            <person name="Tokishita S."/>
            <person name="Aerts A."/>
            <person name="Arnold G.J."/>
            <person name="Basu M.K."/>
            <person name="Bauer D.J."/>
            <person name="Caceres C.E."/>
            <person name="Carmel L."/>
            <person name="Casola C."/>
            <person name="Choi J.H."/>
            <person name="Detter J.C."/>
            <person name="Dong Q."/>
            <person name="Dusheyko S."/>
            <person name="Eads B.D."/>
            <person name="Frohlich T."/>
            <person name="Geiler-Samerotte K.A."/>
            <person name="Gerlach D."/>
            <person name="Hatcher P."/>
            <person name="Jogdeo S."/>
            <person name="Krijgsveld J."/>
            <person name="Kriventseva E.V."/>
            <person name="Kultz D."/>
            <person name="Laforsch C."/>
            <person name="Lindquist E."/>
            <person name="Lopez J."/>
            <person name="Manak J.R."/>
            <person name="Muller J."/>
            <person name="Pangilinan J."/>
            <person name="Patwardhan R.P."/>
            <person name="Pitluck S."/>
            <person name="Pritham E.J."/>
            <person name="Rechtsteiner A."/>
            <person name="Rho M."/>
            <person name="Rogozin I.B."/>
            <person name="Sakarya O."/>
            <person name="Salamov A."/>
            <person name="Schaack S."/>
            <person name="Shapiro H."/>
            <person name="Shiga Y."/>
            <person name="Skalitzky C."/>
            <person name="Smith Z."/>
            <person name="Souvorov A."/>
            <person name="Sung W."/>
            <person name="Tang Z."/>
            <person name="Tsuchiya D."/>
            <person name="Tu H."/>
            <person name="Vos H."/>
            <person name="Wang M."/>
            <person name="Wolf Y.I."/>
            <person name="Yamagata H."/>
            <person name="Yamada T."/>
            <person name="Ye Y."/>
            <person name="Shaw J.R."/>
            <person name="Andrews J."/>
            <person name="Crease T.J."/>
            <person name="Tang H."/>
            <person name="Lucas S.M."/>
            <person name="Robertson H.M."/>
            <person name="Bork P."/>
            <person name="Koonin E.V."/>
            <person name="Zdobnov E.M."/>
            <person name="Grigoriev I.V."/>
            <person name="Lynch M."/>
            <person name="Boore J.L."/>
        </authorList>
    </citation>
    <scope>NUCLEOTIDE SEQUENCE [LARGE SCALE GENOMIC DNA]</scope>
</reference>
<dbReference type="PANTHER" id="PTHR24025:SF23">
    <property type="entry name" value="NEURAL-CADHERIN"/>
    <property type="match status" value="1"/>
</dbReference>
<name>E9GYR8_DAPPU</name>
<dbReference type="eggNOG" id="KOG4276">
    <property type="taxonomic scope" value="Eukaryota"/>
</dbReference>
<dbReference type="PRINTS" id="PR00205">
    <property type="entry name" value="CADHERIN"/>
</dbReference>
<keyword evidence="4 8" id="KW-0106">Calcium</keyword>
<evidence type="ECO:0000259" key="9">
    <source>
        <dbReference type="PROSITE" id="PS50268"/>
    </source>
</evidence>
<dbReference type="InterPro" id="IPR002126">
    <property type="entry name" value="Cadherin-like_dom"/>
</dbReference>
<accession>E9GYR8</accession>
<dbReference type="AlphaFoldDB" id="E9GYR8"/>
<protein>
    <recommendedName>
        <fullName evidence="9">Cadherin domain-containing protein</fullName>
    </recommendedName>
</protein>
<dbReference type="EMBL" id="GL732576">
    <property type="protein sequence ID" value="EFX75364.1"/>
    <property type="molecule type" value="Genomic_DNA"/>
</dbReference>
<keyword evidence="3" id="KW-0677">Repeat</keyword>
<dbReference type="HOGENOM" id="CLU_576548_0_0_1"/>
<evidence type="ECO:0000256" key="5">
    <source>
        <dbReference type="ARBA" id="ARBA00022889"/>
    </source>
</evidence>
<dbReference type="Gene3D" id="2.60.40.60">
    <property type="entry name" value="Cadherins"/>
    <property type="match status" value="1"/>
</dbReference>
<dbReference type="KEGG" id="dpx:DAPPUDRAFT_107980"/>
<evidence type="ECO:0000256" key="4">
    <source>
        <dbReference type="ARBA" id="ARBA00022837"/>
    </source>
</evidence>
<dbReference type="PhylomeDB" id="E9GYR8"/>
<dbReference type="SUPFAM" id="SSF49313">
    <property type="entry name" value="Cadherin-like"/>
    <property type="match status" value="1"/>
</dbReference>
<comment type="subcellular location">
    <subcellularLocation>
        <location evidence="1">Membrane</location>
    </subcellularLocation>
</comment>
<evidence type="ECO:0000256" key="6">
    <source>
        <dbReference type="ARBA" id="ARBA00022989"/>
    </source>
</evidence>
<evidence type="ECO:0000256" key="7">
    <source>
        <dbReference type="ARBA" id="ARBA00023136"/>
    </source>
</evidence>
<keyword evidence="2" id="KW-0812">Transmembrane</keyword>
<evidence type="ECO:0000256" key="8">
    <source>
        <dbReference type="PROSITE-ProRule" id="PRU00043"/>
    </source>
</evidence>
<organism evidence="10 11">
    <name type="scientific">Daphnia pulex</name>
    <name type="common">Water flea</name>
    <dbReference type="NCBI Taxonomy" id="6669"/>
    <lineage>
        <taxon>Eukaryota</taxon>
        <taxon>Metazoa</taxon>
        <taxon>Ecdysozoa</taxon>
        <taxon>Arthropoda</taxon>
        <taxon>Crustacea</taxon>
        <taxon>Branchiopoda</taxon>
        <taxon>Diplostraca</taxon>
        <taxon>Cladocera</taxon>
        <taxon>Anomopoda</taxon>
        <taxon>Daphniidae</taxon>
        <taxon>Daphnia</taxon>
    </lineage>
</organism>
<dbReference type="GO" id="GO:0016020">
    <property type="term" value="C:membrane"/>
    <property type="evidence" value="ECO:0007669"/>
    <property type="project" value="UniProtKB-SubCell"/>
</dbReference>
<keyword evidence="5" id="KW-0130">Cell adhesion</keyword>
<keyword evidence="11" id="KW-1185">Reference proteome</keyword>
<proteinExistence type="predicted"/>
<dbReference type="GO" id="GO:0007156">
    <property type="term" value="P:homophilic cell adhesion via plasma membrane adhesion molecules"/>
    <property type="evidence" value="ECO:0007669"/>
    <property type="project" value="InterPro"/>
</dbReference>
<evidence type="ECO:0000256" key="2">
    <source>
        <dbReference type="ARBA" id="ARBA00022692"/>
    </source>
</evidence>
<dbReference type="InParanoid" id="E9GYR8"/>
<gene>
    <name evidence="10" type="ORF">DAPPUDRAFT_107980</name>
</gene>
<dbReference type="Proteomes" id="UP000000305">
    <property type="component" value="Unassembled WGS sequence"/>
</dbReference>
<evidence type="ECO:0000256" key="3">
    <source>
        <dbReference type="ARBA" id="ARBA00022737"/>
    </source>
</evidence>
<evidence type="ECO:0000256" key="1">
    <source>
        <dbReference type="ARBA" id="ARBA00004370"/>
    </source>
</evidence>
<feature type="domain" description="Cadherin" evidence="9">
    <location>
        <begin position="62"/>
        <end position="162"/>
    </location>
</feature>
<dbReference type="PANTHER" id="PTHR24025">
    <property type="entry name" value="DESMOGLEIN FAMILY MEMBER"/>
    <property type="match status" value="1"/>
</dbReference>
<dbReference type="eggNOG" id="KOG3594">
    <property type="taxonomic scope" value="Eukaryota"/>
</dbReference>
<evidence type="ECO:0000313" key="11">
    <source>
        <dbReference type="Proteomes" id="UP000000305"/>
    </source>
</evidence>
<dbReference type="CDD" id="cd11304">
    <property type="entry name" value="Cadherin_repeat"/>
    <property type="match status" value="1"/>
</dbReference>
<evidence type="ECO:0000313" key="10">
    <source>
        <dbReference type="EMBL" id="EFX75364.1"/>
    </source>
</evidence>
<dbReference type="InterPro" id="IPR015919">
    <property type="entry name" value="Cadherin-like_sf"/>
</dbReference>
<keyword evidence="7" id="KW-0472">Membrane</keyword>
<sequence length="474" mass="52216">MNFHKSAVIISEQTLQFQVQAIAGEAEDKRMSLATVKLDILDANDNSQEGLIDVNDNAPAFTQPSYTAVVPEKAPLDWSVSQVEALDPDEQEGGIVEYKGLLTVMPITGCIIVKGPLTGKRRFEPYVLTVRAQDKGDSPLFSDIDINVYVGDITPNAGVPTFVKPSFDEKAFIAEEAPVGSIVFQALAIDSATPNGRLTYKFHVDGTLGSVAITPFSKCYGGPLQFSVLEQVDPGWCVDSLKSSGPDQGENAATEYLIICVRLNAPLHTEVVRLEAIDPDAESGPVFYKLLNWRRHPDRFRLLPQRARIDGHLAPGAAQRPDPRMESWRHIRIQQMGKNASGQTHYLSVSGLERNGTVKEKLHQRLDRRHVGSRQFQLLPDGTEQHHLRLKHATGCIVLAKLKMSTFIQMITQGTVEVRILRLQQEKLAMANGLLTGAAKLATKGLTTDDLKMLFNPGPPAYAPKPLLTKFQVK</sequence>
<dbReference type="OrthoDB" id="412600at2759"/>